<evidence type="ECO:0000256" key="1">
    <source>
        <dbReference type="ARBA" id="ARBA00009986"/>
    </source>
</evidence>
<dbReference type="PROSITE" id="PS00687">
    <property type="entry name" value="ALDEHYDE_DEHYDR_GLU"/>
    <property type="match status" value="1"/>
</dbReference>
<evidence type="ECO:0000259" key="5">
    <source>
        <dbReference type="Pfam" id="PF00171"/>
    </source>
</evidence>
<proteinExistence type="inferred from homology"/>
<dbReference type="AlphaFoldDB" id="A0A1I4A964"/>
<dbReference type="OrthoDB" id="9812625at2"/>
<accession>A0A1I4A964</accession>
<evidence type="ECO:0000313" key="7">
    <source>
        <dbReference type="Proteomes" id="UP000198755"/>
    </source>
</evidence>
<dbReference type="Pfam" id="PF00171">
    <property type="entry name" value="Aldedh"/>
    <property type="match status" value="1"/>
</dbReference>
<dbReference type="PROSITE" id="PS00070">
    <property type="entry name" value="ALDEHYDE_DEHYDR_CYS"/>
    <property type="match status" value="1"/>
</dbReference>
<organism evidence="6 7">
    <name type="scientific">Methylocapsa palsarum</name>
    <dbReference type="NCBI Taxonomy" id="1612308"/>
    <lineage>
        <taxon>Bacteria</taxon>
        <taxon>Pseudomonadati</taxon>
        <taxon>Pseudomonadota</taxon>
        <taxon>Alphaproteobacteria</taxon>
        <taxon>Hyphomicrobiales</taxon>
        <taxon>Beijerinckiaceae</taxon>
        <taxon>Methylocapsa</taxon>
    </lineage>
</organism>
<keyword evidence="7" id="KW-1185">Reference proteome</keyword>
<dbReference type="RefSeq" id="WP_091682532.1">
    <property type="nucleotide sequence ID" value="NZ_FOSN01000009.1"/>
</dbReference>
<dbReference type="FunFam" id="3.40.309.10:FF:000004">
    <property type="entry name" value="Succinate-semialdehyde dehydrogenase I"/>
    <property type="match status" value="1"/>
</dbReference>
<reference evidence="6 7" key="1">
    <citation type="submission" date="2016-10" db="EMBL/GenBank/DDBJ databases">
        <authorList>
            <person name="de Groot N.N."/>
        </authorList>
    </citation>
    <scope>NUCLEOTIDE SEQUENCE [LARGE SCALE GENOMIC DNA]</scope>
    <source>
        <strain evidence="6 7">NE2</strain>
    </source>
</reference>
<protein>
    <submittedName>
        <fullName evidence="6">Succinate-semialdehyde dehydrogenase / glutarate-semialdehyde dehydrogenase</fullName>
    </submittedName>
</protein>
<gene>
    <name evidence="6" type="ORF">SAMN05444581_109135</name>
</gene>
<evidence type="ECO:0000256" key="3">
    <source>
        <dbReference type="PROSITE-ProRule" id="PRU10007"/>
    </source>
</evidence>
<dbReference type="FunFam" id="3.40.605.10:FF:000005">
    <property type="entry name" value="Succinate-semialdehyde dehydrogenase I"/>
    <property type="match status" value="1"/>
</dbReference>
<dbReference type="STRING" id="1612308.SAMN05444581_109135"/>
<dbReference type="SUPFAM" id="SSF53720">
    <property type="entry name" value="ALDH-like"/>
    <property type="match status" value="1"/>
</dbReference>
<dbReference type="InterPro" id="IPR029510">
    <property type="entry name" value="Ald_DH_CS_GLU"/>
</dbReference>
<evidence type="ECO:0000313" key="6">
    <source>
        <dbReference type="EMBL" id="SFK52356.1"/>
    </source>
</evidence>
<dbReference type="InterPro" id="IPR016161">
    <property type="entry name" value="Ald_DH/histidinol_DH"/>
</dbReference>
<feature type="domain" description="Aldehyde dehydrogenase" evidence="5">
    <location>
        <begin position="19"/>
        <end position="479"/>
    </location>
</feature>
<feature type="active site" evidence="3">
    <location>
        <position position="256"/>
    </location>
</feature>
<comment type="similarity">
    <text evidence="1 4">Belongs to the aldehyde dehydrogenase family.</text>
</comment>
<dbReference type="CDD" id="cd07103">
    <property type="entry name" value="ALDH_F5_SSADH_GabD"/>
    <property type="match status" value="1"/>
</dbReference>
<dbReference type="PANTHER" id="PTHR43353">
    <property type="entry name" value="SUCCINATE-SEMIALDEHYDE DEHYDROGENASE, MITOCHONDRIAL"/>
    <property type="match status" value="1"/>
</dbReference>
<evidence type="ECO:0000256" key="2">
    <source>
        <dbReference type="ARBA" id="ARBA00023002"/>
    </source>
</evidence>
<dbReference type="InterPro" id="IPR010102">
    <property type="entry name" value="Succ_semiAld_DH"/>
</dbReference>
<evidence type="ECO:0000256" key="4">
    <source>
        <dbReference type="RuleBase" id="RU003345"/>
    </source>
</evidence>
<dbReference type="EMBL" id="FOSN01000009">
    <property type="protein sequence ID" value="SFK52356.1"/>
    <property type="molecule type" value="Genomic_DNA"/>
</dbReference>
<sequence length="486" mass="51382">MTAAGSRLFRSQAFIGGRWVDASDGRAFEVHDPADGALIAMVADCTPDDAEGAVAAAHRAFLSWRGVTPLERGRVLRRWFDLIALHAEDLAALLAREQGKPLAEARSEIAYGASFVEWFAEEARRIEGDIVASPSKGREILVLKEPVGVVAAITPWNFPNAMIARKVAPALAAGCAVLVKPAAETPLSALALGVLAQEAGLPQGVLNILPSTRAQEIGSAFTRHPLVRKISFTGSTAVGRLIMRDSAGTIKKLSLELGGNAPFIVFDDADLDAAVAGAIASKYRNSGQTCVCANRFYVQSVVYDDFAARLVKAAAALKVGGAFEPGVEQGPLISLKALSKVEALVADARARGARVLLGGARHSRGGTFYEPTVLGDVPSGAQLLSEEIFGPVAPLVRFETEEEAIALANASEFGLASYFYARDLGRVFRVARAIEAGMVAVNEGFLSMVEAPFGGIKQSGIGREGSRYGIEDYLELKYVRLGGLEG</sequence>
<dbReference type="InterPro" id="IPR050740">
    <property type="entry name" value="Aldehyde_DH_Superfamily"/>
</dbReference>
<dbReference type="Proteomes" id="UP000198755">
    <property type="component" value="Unassembled WGS sequence"/>
</dbReference>
<dbReference type="GO" id="GO:0009450">
    <property type="term" value="P:gamma-aminobutyric acid catabolic process"/>
    <property type="evidence" value="ECO:0007669"/>
    <property type="project" value="InterPro"/>
</dbReference>
<dbReference type="NCBIfam" id="TIGR01780">
    <property type="entry name" value="SSADH"/>
    <property type="match status" value="1"/>
</dbReference>
<dbReference type="Gene3D" id="3.40.309.10">
    <property type="entry name" value="Aldehyde Dehydrogenase, Chain A, domain 2"/>
    <property type="match status" value="1"/>
</dbReference>
<dbReference type="InterPro" id="IPR016160">
    <property type="entry name" value="Ald_DH_CS_CYS"/>
</dbReference>
<dbReference type="Gene3D" id="3.40.605.10">
    <property type="entry name" value="Aldehyde Dehydrogenase, Chain A, domain 1"/>
    <property type="match status" value="1"/>
</dbReference>
<dbReference type="InterPro" id="IPR015590">
    <property type="entry name" value="Aldehyde_DH_dom"/>
</dbReference>
<dbReference type="PANTHER" id="PTHR43353:SF5">
    <property type="entry name" value="SUCCINATE-SEMIALDEHYDE DEHYDROGENASE, MITOCHONDRIAL"/>
    <property type="match status" value="1"/>
</dbReference>
<dbReference type="InterPro" id="IPR016163">
    <property type="entry name" value="Ald_DH_C"/>
</dbReference>
<keyword evidence="2 4" id="KW-0560">Oxidoreductase</keyword>
<dbReference type="GO" id="GO:0004777">
    <property type="term" value="F:succinate-semialdehyde dehydrogenase (NAD+) activity"/>
    <property type="evidence" value="ECO:0007669"/>
    <property type="project" value="TreeGrafter"/>
</dbReference>
<name>A0A1I4A964_9HYPH</name>
<dbReference type="InterPro" id="IPR016162">
    <property type="entry name" value="Ald_DH_N"/>
</dbReference>